<name>A0ACC0YDV5_9ROSI</name>
<evidence type="ECO:0000313" key="2">
    <source>
        <dbReference type="Proteomes" id="UP001163603"/>
    </source>
</evidence>
<keyword evidence="2" id="KW-1185">Reference proteome</keyword>
<reference evidence="2" key="1">
    <citation type="journal article" date="2023" name="G3 (Bethesda)">
        <title>Genome assembly and association tests identify interacting loci associated with vigor, precocity, and sex in interspecific pistachio rootstocks.</title>
        <authorList>
            <person name="Palmer W."/>
            <person name="Jacygrad E."/>
            <person name="Sagayaradj S."/>
            <person name="Cavanaugh K."/>
            <person name="Han R."/>
            <person name="Bertier L."/>
            <person name="Beede B."/>
            <person name="Kafkas S."/>
            <person name="Golino D."/>
            <person name="Preece J."/>
            <person name="Michelmore R."/>
        </authorList>
    </citation>
    <scope>NUCLEOTIDE SEQUENCE [LARGE SCALE GENOMIC DNA]</scope>
</reference>
<protein>
    <submittedName>
        <fullName evidence="1">Uncharacterized protein</fullName>
    </submittedName>
</protein>
<organism evidence="1 2">
    <name type="scientific">Pistacia integerrima</name>
    <dbReference type="NCBI Taxonomy" id="434235"/>
    <lineage>
        <taxon>Eukaryota</taxon>
        <taxon>Viridiplantae</taxon>
        <taxon>Streptophyta</taxon>
        <taxon>Embryophyta</taxon>
        <taxon>Tracheophyta</taxon>
        <taxon>Spermatophyta</taxon>
        <taxon>Magnoliopsida</taxon>
        <taxon>eudicotyledons</taxon>
        <taxon>Gunneridae</taxon>
        <taxon>Pentapetalae</taxon>
        <taxon>rosids</taxon>
        <taxon>malvids</taxon>
        <taxon>Sapindales</taxon>
        <taxon>Anacardiaceae</taxon>
        <taxon>Pistacia</taxon>
    </lineage>
</organism>
<gene>
    <name evidence="1" type="ORF">Pint_24690</name>
</gene>
<accession>A0ACC0YDV5</accession>
<dbReference type="Proteomes" id="UP001163603">
    <property type="component" value="Chromosome 7"/>
</dbReference>
<sequence>MNHSLLQLLNKTHSLKSLKSIHSHLVLNNSLTSSDLILNKLLRLYSRFGAIDYARKLFDIIPHPNPFLWTSLIHGFVENFRYTEAFYTFMRMHSESVAPLNFTIASVLKGLAREKRVKEGEEIYGFMVKSGWDCDLIVQNAVLDLFIRCGKVDFARRLFDEMEEKDVVSWNTMVSGYGFCKAGEIELAKDYFNRMPERNAASWTIMVDGYIKSGNIDHARCIFDQMPEKNLVSWSTMISGYAKNGQPRNALELYNCLKGQGIKPDETFILGIISACSQLGVIDTAESIICDFFGPSLFSNLRVVTSLIDMYAKCGSIERAVKVFQIVNEKDLPCYSTMIAAFANHGLVQDAISLFAEMQRANIKPDGVAFLGVLTACNHGGLVNEGRLYFEQMKSKYGIQPSEKHYACVVDLLGRAGCLEEAHKLISNMPVAPHSVVWGALLAACRVHCNVQLAEVAAAELFKIEPDNSGNYVLLSNIYAAAGMWDGVARVRAMVREHRVRKNRGSSWIELGCIVHEFVMGDTSHFDSENIYYILELLSEDMKLLGYIMDSKKTSITF</sequence>
<evidence type="ECO:0000313" key="1">
    <source>
        <dbReference type="EMBL" id="KAJ0035016.1"/>
    </source>
</evidence>
<comment type="caution">
    <text evidence="1">The sequence shown here is derived from an EMBL/GenBank/DDBJ whole genome shotgun (WGS) entry which is preliminary data.</text>
</comment>
<proteinExistence type="predicted"/>
<dbReference type="EMBL" id="CM047742">
    <property type="protein sequence ID" value="KAJ0035016.1"/>
    <property type="molecule type" value="Genomic_DNA"/>
</dbReference>